<accession>A0AAE1DL26</accession>
<dbReference type="Proteomes" id="UP001283361">
    <property type="component" value="Unassembled WGS sequence"/>
</dbReference>
<protein>
    <submittedName>
        <fullName evidence="1">Uncharacterized protein</fullName>
    </submittedName>
</protein>
<gene>
    <name evidence="1" type="ORF">RRG08_035030</name>
</gene>
<organism evidence="1 2">
    <name type="scientific">Elysia crispata</name>
    <name type="common">lettuce slug</name>
    <dbReference type="NCBI Taxonomy" id="231223"/>
    <lineage>
        <taxon>Eukaryota</taxon>
        <taxon>Metazoa</taxon>
        <taxon>Spiralia</taxon>
        <taxon>Lophotrochozoa</taxon>
        <taxon>Mollusca</taxon>
        <taxon>Gastropoda</taxon>
        <taxon>Heterobranchia</taxon>
        <taxon>Euthyneura</taxon>
        <taxon>Panpulmonata</taxon>
        <taxon>Sacoglossa</taxon>
        <taxon>Placobranchoidea</taxon>
        <taxon>Plakobranchidae</taxon>
        <taxon>Elysia</taxon>
    </lineage>
</organism>
<sequence>MKSHFLTLLPGGHREHIKHHFVYPRTSLVTACLELEIGDKFIASVFEESSGQLVVVYSSYRLFFDVEIDLRVLWDVLLRVNVPSMGFLDQLVMYSDHEDAVGGTKVLADLTHHSSLMKDYAMG</sequence>
<dbReference type="EMBL" id="JAWDGP010003399">
    <property type="protein sequence ID" value="KAK3774601.1"/>
    <property type="molecule type" value="Genomic_DNA"/>
</dbReference>
<comment type="caution">
    <text evidence="1">The sequence shown here is derived from an EMBL/GenBank/DDBJ whole genome shotgun (WGS) entry which is preliminary data.</text>
</comment>
<name>A0AAE1DL26_9GAST</name>
<evidence type="ECO:0000313" key="2">
    <source>
        <dbReference type="Proteomes" id="UP001283361"/>
    </source>
</evidence>
<reference evidence="1" key="1">
    <citation type="journal article" date="2023" name="G3 (Bethesda)">
        <title>A reference genome for the long-term kleptoplast-retaining sea slug Elysia crispata morphotype clarki.</title>
        <authorList>
            <person name="Eastman K.E."/>
            <person name="Pendleton A.L."/>
            <person name="Shaikh M.A."/>
            <person name="Suttiyut T."/>
            <person name="Ogas R."/>
            <person name="Tomko P."/>
            <person name="Gavelis G."/>
            <person name="Widhalm J.R."/>
            <person name="Wisecaver J.H."/>
        </authorList>
    </citation>
    <scope>NUCLEOTIDE SEQUENCE</scope>
    <source>
        <strain evidence="1">ECLA1</strain>
    </source>
</reference>
<dbReference type="AlphaFoldDB" id="A0AAE1DL26"/>
<keyword evidence="2" id="KW-1185">Reference proteome</keyword>
<proteinExistence type="predicted"/>
<evidence type="ECO:0000313" key="1">
    <source>
        <dbReference type="EMBL" id="KAK3774601.1"/>
    </source>
</evidence>